<accession>A0A347WIJ4</accession>
<reference evidence="3 4" key="1">
    <citation type="submission" date="2017-09" db="EMBL/GenBank/DDBJ databases">
        <title>Complete genome sequence of Oxytococcus suis strain ZY16052.</title>
        <authorList>
            <person name="Li F."/>
        </authorList>
    </citation>
    <scope>NUCLEOTIDE SEQUENCE [LARGE SCALE GENOMIC DNA]</scope>
    <source>
        <strain evidence="3 4">ZY16052</strain>
    </source>
</reference>
<dbReference type="EMBL" id="CP023434">
    <property type="protein sequence ID" value="AXY24901.1"/>
    <property type="molecule type" value="Genomic_DNA"/>
</dbReference>
<evidence type="ECO:0000256" key="1">
    <source>
        <dbReference type="SAM" id="Coils"/>
    </source>
</evidence>
<dbReference type="KEGG" id="abae:CL176_02050"/>
<dbReference type="RefSeq" id="WP_118989823.1">
    <property type="nucleotide sequence ID" value="NZ_CP023434.1"/>
</dbReference>
<proteinExistence type="predicted"/>
<dbReference type="InterPro" id="IPR010572">
    <property type="entry name" value="Tail_dom"/>
</dbReference>
<dbReference type="AlphaFoldDB" id="A0A347WIJ4"/>
<evidence type="ECO:0000313" key="4">
    <source>
        <dbReference type="Proteomes" id="UP000263232"/>
    </source>
</evidence>
<evidence type="ECO:0000313" key="3">
    <source>
        <dbReference type="EMBL" id="AXY24901.1"/>
    </source>
</evidence>
<gene>
    <name evidence="3" type="ORF">CL176_02050</name>
</gene>
<dbReference type="Pfam" id="PF06605">
    <property type="entry name" value="Prophage_tail"/>
    <property type="match status" value="1"/>
</dbReference>
<keyword evidence="4" id="KW-1185">Reference proteome</keyword>
<dbReference type="OrthoDB" id="5056238at2"/>
<sequence>MYRVFYYDDIYDQEPVVIHEPNTFGEKLLSGRIKKALNTVSTFEFTISVDNVTYQKVRLLKGLVKVVNTLDNNQEFFGRIYKPVGSMDASGLFAQNFLAEDFLAYLNDSNQMFARVPNRGMRDYFERVIQRHNSVVEPHKRFKIGRVTVDSGSDIPTRYIGYETTWETLREFFIGRFGGYLQLRHEPDGLYLDYLKEVGHKSNTPIKIGENLKEAEREVDVSELITRIVPIGADKEDATIRDDDSGQYVIRERIDIKSVNNGIEYLEDKELIETFGVIQRTVNWTDISAANILKIRGQQYMDNQRVAIANWRVSAVNLNLIDKRYDKFEVGNTHPIINPPLSGVEELQIIELELDIINVQSLELSVGADQQTLSAFQLQQQEAQKSMEAAVAEIERKRKEEQRLTNEINLTVLSLLTKQGELKAYQDELNLAQGELARVNAELADPEGINKSSLEIRRTQLNSQISNLQTSISTINKEITELETKSKELQKELEEVTAE</sequence>
<feature type="coiled-coil region" evidence="1">
    <location>
        <begin position="380"/>
        <end position="499"/>
    </location>
</feature>
<dbReference type="InterPro" id="IPR007119">
    <property type="entry name" value="Phage_tail_spike_N"/>
</dbReference>
<name>A0A347WIJ4_9LACT</name>
<keyword evidence="1" id="KW-0175">Coiled coil</keyword>
<dbReference type="Proteomes" id="UP000263232">
    <property type="component" value="Chromosome"/>
</dbReference>
<organism evidence="3 4">
    <name type="scientific">Suicoccus acidiformans</name>
    <dbReference type="NCBI Taxonomy" id="2036206"/>
    <lineage>
        <taxon>Bacteria</taxon>
        <taxon>Bacillati</taxon>
        <taxon>Bacillota</taxon>
        <taxon>Bacilli</taxon>
        <taxon>Lactobacillales</taxon>
        <taxon>Aerococcaceae</taxon>
        <taxon>Suicoccus</taxon>
    </lineage>
</organism>
<dbReference type="NCBIfam" id="TIGR01665">
    <property type="entry name" value="put_anti_recept"/>
    <property type="match status" value="1"/>
</dbReference>
<feature type="domain" description="Tail spike" evidence="2">
    <location>
        <begin position="161"/>
        <end position="377"/>
    </location>
</feature>
<protein>
    <recommendedName>
        <fullName evidence="2">Tail spike domain-containing protein</fullName>
    </recommendedName>
</protein>
<evidence type="ECO:0000259" key="2">
    <source>
        <dbReference type="Pfam" id="PF06605"/>
    </source>
</evidence>